<evidence type="ECO:0000256" key="1">
    <source>
        <dbReference type="ARBA" id="ARBA00022729"/>
    </source>
</evidence>
<reference evidence="3 4" key="1">
    <citation type="submission" date="2014-09" db="EMBL/GenBank/DDBJ databases">
        <title>Complete genome sequence of Endomicrobium proavitum.</title>
        <authorList>
            <person name="Zheng H."/>
        </authorList>
    </citation>
    <scope>NUCLEOTIDE SEQUENCE [LARGE SCALE GENOMIC DNA]</scope>
    <source>
        <strain evidence="3 4">Rsa215</strain>
    </source>
</reference>
<proteinExistence type="predicted"/>
<dbReference type="EMBL" id="CP009498">
    <property type="protein sequence ID" value="AKL97956.1"/>
    <property type="molecule type" value="Genomic_DNA"/>
</dbReference>
<dbReference type="InterPro" id="IPR029046">
    <property type="entry name" value="LolA/LolB/LppX"/>
</dbReference>
<dbReference type="PANTHER" id="PTHR35869">
    <property type="entry name" value="OUTER-MEMBRANE LIPOPROTEIN CARRIER PROTEIN"/>
    <property type="match status" value="1"/>
</dbReference>
<dbReference type="RefSeq" id="WP_052570444.1">
    <property type="nucleotide sequence ID" value="NZ_CP009498.1"/>
</dbReference>
<gene>
    <name evidence="3" type="primary">lolA</name>
    <name evidence="3" type="ORF">Epro_0577</name>
</gene>
<evidence type="ECO:0000313" key="4">
    <source>
        <dbReference type="Proteomes" id="UP000035337"/>
    </source>
</evidence>
<accession>A0A0G3WH59</accession>
<name>A0A0G3WH59_9BACT</name>
<dbReference type="Pfam" id="PF03548">
    <property type="entry name" value="LolA"/>
    <property type="match status" value="1"/>
</dbReference>
<sequence>MKKILISFIMMFLIYPVFAQDADKTQGVISKMQENDAQVNTLEADFIQELLFTSTNEKQKISGNVKYLKPDNAVIVQKTPQEQRIYINGRKIIIYTPENFQALEDNYENVINANFSPAAIVNFGANYKNISKNNIVKYLSEDESSYVLEVYPKTNKDWSMKLFVSKENLRPSKAVVLSEGAQVTVEIKNYKINPELNKNLFKFKAPASVEVIKLN</sequence>
<organism evidence="3 4">
    <name type="scientific">Endomicrobium proavitum</name>
    <dbReference type="NCBI Taxonomy" id="1408281"/>
    <lineage>
        <taxon>Bacteria</taxon>
        <taxon>Pseudomonadati</taxon>
        <taxon>Elusimicrobiota</taxon>
        <taxon>Endomicrobiia</taxon>
        <taxon>Endomicrobiales</taxon>
        <taxon>Endomicrobiaceae</taxon>
        <taxon>Endomicrobium</taxon>
    </lineage>
</organism>
<evidence type="ECO:0000313" key="3">
    <source>
        <dbReference type="EMBL" id="AKL97956.1"/>
    </source>
</evidence>
<dbReference type="CDD" id="cd16325">
    <property type="entry name" value="LolA"/>
    <property type="match status" value="1"/>
</dbReference>
<dbReference type="Proteomes" id="UP000035337">
    <property type="component" value="Chromosome"/>
</dbReference>
<dbReference type="SUPFAM" id="SSF89392">
    <property type="entry name" value="Prokaryotic lipoproteins and lipoprotein localization factors"/>
    <property type="match status" value="1"/>
</dbReference>
<keyword evidence="1 2" id="KW-0732">Signal</keyword>
<evidence type="ECO:0000256" key="2">
    <source>
        <dbReference type="SAM" id="SignalP"/>
    </source>
</evidence>
<dbReference type="OrthoDB" id="9785727at2"/>
<feature type="signal peptide" evidence="2">
    <location>
        <begin position="1"/>
        <end position="19"/>
    </location>
</feature>
<dbReference type="AlphaFoldDB" id="A0A0G3WH59"/>
<protein>
    <submittedName>
        <fullName evidence="3">Outer-membrane lipoprotein carrier protein</fullName>
    </submittedName>
</protein>
<keyword evidence="3" id="KW-0449">Lipoprotein</keyword>
<dbReference type="InterPro" id="IPR004564">
    <property type="entry name" value="OM_lipoprot_carrier_LolA-like"/>
</dbReference>
<dbReference type="KEGG" id="epo:Epro_0577"/>
<dbReference type="PANTHER" id="PTHR35869:SF1">
    <property type="entry name" value="OUTER-MEMBRANE LIPOPROTEIN CARRIER PROTEIN"/>
    <property type="match status" value="1"/>
</dbReference>
<feature type="chain" id="PRO_5005186154" evidence="2">
    <location>
        <begin position="20"/>
        <end position="215"/>
    </location>
</feature>
<dbReference type="STRING" id="1408281.Epro_0577"/>
<keyword evidence="4" id="KW-1185">Reference proteome</keyword>
<dbReference type="Gene3D" id="2.50.20.10">
    <property type="entry name" value="Lipoprotein localisation LolA/LolB/LppX"/>
    <property type="match status" value="1"/>
</dbReference>